<dbReference type="Proteomes" id="UP000295131">
    <property type="component" value="Unassembled WGS sequence"/>
</dbReference>
<dbReference type="EMBL" id="SMSI01000002">
    <property type="protein sequence ID" value="TDH36355.1"/>
    <property type="molecule type" value="Genomic_DNA"/>
</dbReference>
<comment type="caution">
    <text evidence="2">The sequence shown here is derived from an EMBL/GenBank/DDBJ whole genome shotgun (WGS) entry which is preliminary data.</text>
</comment>
<sequence>MLKSISRAAIAVTAMLSLAAGAARAAGDDVFTVTTDVPFEDAAQAVHDAIINKGYKVDYHGYVGDMLKRTAEDVGAERPLYKDAEFFTFCSAVLSRKAMEADVGDIAYCPYVVFVYEDASTPGTVTIGHRKLPSGEVRDEVNKTLDEIVTTASEGF</sequence>
<evidence type="ECO:0000313" key="3">
    <source>
        <dbReference type="Proteomes" id="UP000295131"/>
    </source>
</evidence>
<keyword evidence="3" id="KW-1185">Reference proteome</keyword>
<accession>A0A4R5PL48</accession>
<proteinExistence type="predicted"/>
<reference evidence="2 3" key="1">
    <citation type="journal article" date="2013" name="Int. J. Syst. Evol. Microbiol.">
        <title>Hoeflea suaedae sp. nov., an endophytic bacterium isolated from the root of the halophyte Suaeda maritima.</title>
        <authorList>
            <person name="Chung E.J."/>
            <person name="Park J.A."/>
            <person name="Pramanik P."/>
            <person name="Bibi F."/>
            <person name="Jeon C.O."/>
            <person name="Chung Y.R."/>
        </authorList>
    </citation>
    <scope>NUCLEOTIDE SEQUENCE [LARGE SCALE GENOMIC DNA]</scope>
    <source>
        <strain evidence="2 3">YC6898</strain>
    </source>
</reference>
<dbReference type="AlphaFoldDB" id="A0A4R5PL48"/>
<protein>
    <submittedName>
        <fullName evidence="2">DUF302 domain-containing protein</fullName>
    </submittedName>
</protein>
<dbReference type="SUPFAM" id="SSF103247">
    <property type="entry name" value="TT1751-like"/>
    <property type="match status" value="1"/>
</dbReference>
<name>A0A4R5PL48_9HYPH</name>
<organism evidence="2 3">
    <name type="scientific">Pseudohoeflea suaedae</name>
    <dbReference type="NCBI Taxonomy" id="877384"/>
    <lineage>
        <taxon>Bacteria</taxon>
        <taxon>Pseudomonadati</taxon>
        <taxon>Pseudomonadota</taxon>
        <taxon>Alphaproteobacteria</taxon>
        <taxon>Hyphomicrobiales</taxon>
        <taxon>Rhizobiaceae</taxon>
        <taxon>Pseudohoeflea</taxon>
    </lineage>
</organism>
<evidence type="ECO:0000256" key="1">
    <source>
        <dbReference type="SAM" id="SignalP"/>
    </source>
</evidence>
<keyword evidence="1" id="KW-0732">Signal</keyword>
<evidence type="ECO:0000313" key="2">
    <source>
        <dbReference type="EMBL" id="TDH36355.1"/>
    </source>
</evidence>
<dbReference type="InterPro" id="IPR035923">
    <property type="entry name" value="TT1751-like_sf"/>
</dbReference>
<feature type="chain" id="PRO_5020664375" evidence="1">
    <location>
        <begin position="26"/>
        <end position="156"/>
    </location>
</feature>
<feature type="signal peptide" evidence="1">
    <location>
        <begin position="1"/>
        <end position="25"/>
    </location>
</feature>
<dbReference type="Gene3D" id="3.30.310.70">
    <property type="entry name" value="TT1751-like domain"/>
    <property type="match status" value="1"/>
</dbReference>
<gene>
    <name evidence="2" type="ORF">E2A64_11845</name>
</gene>
<dbReference type="OrthoDB" id="7363179at2"/>